<keyword evidence="8" id="KW-1185">Reference proteome</keyword>
<feature type="chain" id="PRO_5006985950" description="Serine protease" evidence="6">
    <location>
        <begin position="21"/>
        <end position="374"/>
    </location>
</feature>
<protein>
    <recommendedName>
        <fullName evidence="6">Serine protease</fullName>
        <ecNumber evidence="6">3.4.21.-</ecNumber>
    </recommendedName>
</protein>
<keyword evidence="3 6" id="KW-0732">Signal</keyword>
<reference evidence="7 8" key="1">
    <citation type="submission" date="2014-04" db="EMBL/GenBank/DDBJ databases">
        <title>Genome assembly of Hyalangium minutum DSM 14724.</title>
        <authorList>
            <person name="Sharma G."/>
            <person name="Subramanian S."/>
        </authorList>
    </citation>
    <scope>NUCLEOTIDE SEQUENCE [LARGE SCALE GENOMIC DNA]</scope>
    <source>
        <strain evidence="7 8">DSM 14724</strain>
    </source>
</reference>
<dbReference type="PANTHER" id="PTHR15462:SF8">
    <property type="entry name" value="SERINE PROTEASE"/>
    <property type="match status" value="1"/>
</dbReference>
<accession>A0A085WKP5</accession>
<dbReference type="RefSeq" id="WP_044188868.1">
    <property type="nucleotide sequence ID" value="NZ_JMCB01000006.1"/>
</dbReference>
<dbReference type="InterPro" id="IPR018114">
    <property type="entry name" value="TRYPSIN_HIS"/>
</dbReference>
<dbReference type="InterPro" id="IPR008256">
    <property type="entry name" value="Peptidase_S1B"/>
</dbReference>
<evidence type="ECO:0000256" key="6">
    <source>
        <dbReference type="RuleBase" id="RU004296"/>
    </source>
</evidence>
<dbReference type="STRING" id="394096.DB31_7495"/>
<dbReference type="InterPro" id="IPR050966">
    <property type="entry name" value="Glutamyl_endopeptidase"/>
</dbReference>
<evidence type="ECO:0000256" key="4">
    <source>
        <dbReference type="ARBA" id="ARBA00022801"/>
    </source>
</evidence>
<dbReference type="PROSITE" id="PS00134">
    <property type="entry name" value="TRYPSIN_HIS"/>
    <property type="match status" value="1"/>
</dbReference>
<evidence type="ECO:0000256" key="3">
    <source>
        <dbReference type="ARBA" id="ARBA00022729"/>
    </source>
</evidence>
<keyword evidence="2 6" id="KW-0645">Protease</keyword>
<dbReference type="PROSITE" id="PS51257">
    <property type="entry name" value="PROKAR_LIPOPROTEIN"/>
    <property type="match status" value="1"/>
</dbReference>
<organism evidence="7 8">
    <name type="scientific">Hyalangium minutum</name>
    <dbReference type="NCBI Taxonomy" id="394096"/>
    <lineage>
        <taxon>Bacteria</taxon>
        <taxon>Pseudomonadati</taxon>
        <taxon>Myxococcota</taxon>
        <taxon>Myxococcia</taxon>
        <taxon>Myxococcales</taxon>
        <taxon>Cystobacterineae</taxon>
        <taxon>Archangiaceae</taxon>
        <taxon>Hyalangium</taxon>
    </lineage>
</organism>
<dbReference type="PANTHER" id="PTHR15462">
    <property type="entry name" value="SERINE PROTEASE"/>
    <property type="match status" value="1"/>
</dbReference>
<gene>
    <name evidence="7" type="ORF">DB31_7495</name>
</gene>
<comment type="caution">
    <text evidence="7">The sequence shown here is derived from an EMBL/GenBank/DDBJ whole genome shotgun (WGS) entry which is preliminary data.</text>
</comment>
<comment type="similarity">
    <text evidence="1 6">Belongs to the peptidase S1B family.</text>
</comment>
<dbReference type="EC" id="3.4.21.-" evidence="6"/>
<evidence type="ECO:0000313" key="8">
    <source>
        <dbReference type="Proteomes" id="UP000028725"/>
    </source>
</evidence>
<dbReference type="PRINTS" id="PR00839">
    <property type="entry name" value="V8PROTEASE"/>
</dbReference>
<name>A0A085WKP5_9BACT</name>
<evidence type="ECO:0000313" key="7">
    <source>
        <dbReference type="EMBL" id="KFE68258.1"/>
    </source>
</evidence>
<evidence type="ECO:0000256" key="1">
    <source>
        <dbReference type="ARBA" id="ARBA00008764"/>
    </source>
</evidence>
<dbReference type="Gene3D" id="2.40.10.10">
    <property type="entry name" value="Trypsin-like serine proteases"/>
    <property type="match status" value="2"/>
</dbReference>
<dbReference type="OrthoDB" id="5526823at2"/>
<dbReference type="InterPro" id="IPR043504">
    <property type="entry name" value="Peptidase_S1_PA_chymotrypsin"/>
</dbReference>
<dbReference type="Proteomes" id="UP000028725">
    <property type="component" value="Unassembled WGS sequence"/>
</dbReference>
<proteinExistence type="inferred from homology"/>
<evidence type="ECO:0000256" key="2">
    <source>
        <dbReference type="ARBA" id="ARBA00022670"/>
    </source>
</evidence>
<dbReference type="EMBL" id="JMCB01000006">
    <property type="protein sequence ID" value="KFE68258.1"/>
    <property type="molecule type" value="Genomic_DNA"/>
</dbReference>
<dbReference type="Pfam" id="PF13365">
    <property type="entry name" value="Trypsin_2"/>
    <property type="match status" value="1"/>
</dbReference>
<keyword evidence="5 6" id="KW-0720">Serine protease</keyword>
<sequence length="374" mass="40181">MKNFSLPSTRSLLAAGLAFASLTTLGCDPAAQPPEPPSYEEQLKAFDPAQSPDWKLEGIVPQREHAEGEAMDPAAPPKVPSGDYLILADGRMFRYVGQEPLPEALFSGGGSDRGEDVDAAGLGSQEQGIIIGTDGRSVVTSDTTLRAWPHRSIGAVIYSSTATSGGCTATMIGPRHAVTAAHCLHDGAGTWYWPLYFSPGHKGEGSDRTPNGAYRKVVARYARTYDAGWDYGLLILEDRPETASLGWLGFGWWSSDSFYEDRALRVFGYPGANYACAASPNSDGTCGGYMYQSFCSVSDYSSDVLYHQCDTQNGNSGSALQSWVGSDLYVIGVHKGAPNSTANYGPRFTQQKASVDLCGWIKQWPSIYASRSCN</sequence>
<dbReference type="GO" id="GO:0006508">
    <property type="term" value="P:proteolysis"/>
    <property type="evidence" value="ECO:0007669"/>
    <property type="project" value="UniProtKB-KW"/>
</dbReference>
<feature type="signal peptide" evidence="6">
    <location>
        <begin position="1"/>
        <end position="20"/>
    </location>
</feature>
<dbReference type="InterPro" id="IPR009003">
    <property type="entry name" value="Peptidase_S1_PA"/>
</dbReference>
<dbReference type="GO" id="GO:0004252">
    <property type="term" value="F:serine-type endopeptidase activity"/>
    <property type="evidence" value="ECO:0007669"/>
    <property type="project" value="InterPro"/>
</dbReference>
<dbReference type="SUPFAM" id="SSF50494">
    <property type="entry name" value="Trypsin-like serine proteases"/>
    <property type="match status" value="1"/>
</dbReference>
<dbReference type="AlphaFoldDB" id="A0A085WKP5"/>
<evidence type="ECO:0000256" key="5">
    <source>
        <dbReference type="ARBA" id="ARBA00022825"/>
    </source>
</evidence>
<keyword evidence="4 6" id="KW-0378">Hydrolase</keyword>